<keyword evidence="6" id="KW-0408">Iron</keyword>
<evidence type="ECO:0000259" key="9">
    <source>
        <dbReference type="Pfam" id="PF13183"/>
    </source>
</evidence>
<dbReference type="RefSeq" id="WP_141779849.1">
    <property type="nucleotide sequence ID" value="NZ_VFOV01000001.1"/>
</dbReference>
<proteinExistence type="predicted"/>
<dbReference type="InterPro" id="IPR037171">
    <property type="entry name" value="NagB/RpiA_transferase-like"/>
</dbReference>
<keyword evidence="5" id="KW-0249">Electron transport</keyword>
<organism evidence="10 11">
    <name type="scientific">Nocardioides albertanoniae</name>
    <dbReference type="NCBI Taxonomy" id="1175486"/>
    <lineage>
        <taxon>Bacteria</taxon>
        <taxon>Bacillati</taxon>
        <taxon>Actinomycetota</taxon>
        <taxon>Actinomycetes</taxon>
        <taxon>Propionibacteriales</taxon>
        <taxon>Nocardioidaceae</taxon>
        <taxon>Nocardioides</taxon>
    </lineage>
</organism>
<evidence type="ECO:0000313" key="10">
    <source>
        <dbReference type="EMBL" id="TQL67790.1"/>
    </source>
</evidence>
<dbReference type="PANTHER" id="PTHR47153">
    <property type="entry name" value="LACTATE UTILIZATION PROTEIN B"/>
    <property type="match status" value="1"/>
</dbReference>
<comment type="caution">
    <text evidence="10">The sequence shown here is derived from an EMBL/GenBank/DDBJ whole genome shotgun (WGS) entry which is preliminary data.</text>
</comment>
<dbReference type="EMBL" id="VFOV01000001">
    <property type="protein sequence ID" value="TQL67790.1"/>
    <property type="molecule type" value="Genomic_DNA"/>
</dbReference>
<dbReference type="Gene3D" id="3.40.50.10420">
    <property type="entry name" value="NagB/RpiA/CoA transferase-like"/>
    <property type="match status" value="1"/>
</dbReference>
<dbReference type="PROSITE" id="PS00198">
    <property type="entry name" value="4FE4S_FER_1"/>
    <property type="match status" value="1"/>
</dbReference>
<keyword evidence="11" id="KW-1185">Reference proteome</keyword>
<evidence type="ECO:0000256" key="3">
    <source>
        <dbReference type="ARBA" id="ARBA00022723"/>
    </source>
</evidence>
<keyword evidence="4" id="KW-0677">Repeat</keyword>
<dbReference type="GO" id="GO:0046872">
    <property type="term" value="F:metal ion binding"/>
    <property type="evidence" value="ECO:0007669"/>
    <property type="project" value="UniProtKB-KW"/>
</dbReference>
<evidence type="ECO:0000256" key="4">
    <source>
        <dbReference type="ARBA" id="ARBA00022737"/>
    </source>
</evidence>
<sequence length="481" mass="51786">MSATFVGMPAFPEAAREALADSQLRYNLAHATGTIRDKRAKVVAEVDDWEDLRVAGAAVKETALRDLERHLVRLEETLTANGATVHWARDAAEANAIVAAIAKDHAAEEVVKVKSMVTQEIGLNEALAEEGIAAWETDLAELIVQLGDDLPSHILVPAIHRNRAEIREIFMSKMAAAGRPAPDDLSDEPAVLAAAAREHLREKFLRAKVGVSGANFAVAESGTLVVVESEGNGRMCLTLPEVLVSVVGIEKVVSRWEELDPLLRLLPRSSTGERMNPYTSTWSGVTPGDGPQEVHVVLLDNGRTRALADEVGRQALRCIRCSACLNVCPVYERTGGHAYGSVYPGPIGAILNPLLKGVGHDDQVDSLPYASSLCGACFEVCPVRIDIPAVLVDQRAQVVDAHRNGVPKPEAAAMKGAAYVFGRSSRLAGLERLTGIGLGLARRVGIAAWTGARDLPDTPKESFRAWWRRTDGGRRKEHGDD</sequence>
<evidence type="ECO:0000256" key="6">
    <source>
        <dbReference type="ARBA" id="ARBA00023004"/>
    </source>
</evidence>
<feature type="domain" description="4Fe-4S ferredoxin-type" evidence="9">
    <location>
        <begin position="315"/>
        <end position="385"/>
    </location>
</feature>
<evidence type="ECO:0000313" key="11">
    <source>
        <dbReference type="Proteomes" id="UP000320209"/>
    </source>
</evidence>
<dbReference type="InterPro" id="IPR004452">
    <property type="entry name" value="LutB/LldF"/>
</dbReference>
<protein>
    <submittedName>
        <fullName evidence="10">L-lactate dehydrogenase complex protein LldF</fullName>
    </submittedName>
</protein>
<keyword evidence="1" id="KW-0813">Transport</keyword>
<evidence type="ECO:0000256" key="1">
    <source>
        <dbReference type="ARBA" id="ARBA00022448"/>
    </source>
</evidence>
<evidence type="ECO:0000256" key="7">
    <source>
        <dbReference type="ARBA" id="ARBA00023014"/>
    </source>
</evidence>
<dbReference type="InterPro" id="IPR017900">
    <property type="entry name" value="4Fe4S_Fe_S_CS"/>
</dbReference>
<dbReference type="InterPro" id="IPR009051">
    <property type="entry name" value="Helical_ferredxn"/>
</dbReference>
<evidence type="ECO:0000259" key="8">
    <source>
        <dbReference type="Pfam" id="PF02589"/>
    </source>
</evidence>
<dbReference type="PANTHER" id="PTHR47153:SF2">
    <property type="entry name" value="LACTATE UTILIZATION PROTEIN B"/>
    <property type="match status" value="1"/>
</dbReference>
<dbReference type="InterPro" id="IPR024185">
    <property type="entry name" value="FTHF_cligase-like_sf"/>
</dbReference>
<dbReference type="SUPFAM" id="SSF100950">
    <property type="entry name" value="NagB/RpiA/CoA transferase-like"/>
    <property type="match status" value="1"/>
</dbReference>
<evidence type="ECO:0000256" key="2">
    <source>
        <dbReference type="ARBA" id="ARBA00022485"/>
    </source>
</evidence>
<keyword evidence="3" id="KW-0479">Metal-binding</keyword>
<accession>A0A543A5B9</accession>
<keyword evidence="7" id="KW-0411">Iron-sulfur</keyword>
<dbReference type="InterPro" id="IPR003741">
    <property type="entry name" value="LUD_dom"/>
</dbReference>
<dbReference type="GO" id="GO:0006089">
    <property type="term" value="P:lactate metabolic process"/>
    <property type="evidence" value="ECO:0007669"/>
    <property type="project" value="InterPro"/>
</dbReference>
<reference evidence="10 11" key="1">
    <citation type="submission" date="2019-06" db="EMBL/GenBank/DDBJ databases">
        <title>Sequencing the genomes of 1000 actinobacteria strains.</title>
        <authorList>
            <person name="Klenk H.-P."/>
        </authorList>
    </citation>
    <scope>NUCLEOTIDE SEQUENCE [LARGE SCALE GENOMIC DNA]</scope>
    <source>
        <strain evidence="10 11">DSM 25218</strain>
    </source>
</reference>
<dbReference type="SUPFAM" id="SSF54862">
    <property type="entry name" value="4Fe-4S ferredoxins"/>
    <property type="match status" value="1"/>
</dbReference>
<dbReference type="InterPro" id="IPR017896">
    <property type="entry name" value="4Fe4S_Fe-S-bd"/>
</dbReference>
<keyword evidence="2" id="KW-0004">4Fe-4S</keyword>
<dbReference type="Proteomes" id="UP000320209">
    <property type="component" value="Unassembled WGS sequence"/>
</dbReference>
<dbReference type="Pfam" id="PF02589">
    <property type="entry name" value="LUD_dom"/>
    <property type="match status" value="1"/>
</dbReference>
<dbReference type="Pfam" id="PF13183">
    <property type="entry name" value="Fer4_8"/>
    <property type="match status" value="1"/>
</dbReference>
<dbReference type="GO" id="GO:0051539">
    <property type="term" value="F:4 iron, 4 sulfur cluster binding"/>
    <property type="evidence" value="ECO:0007669"/>
    <property type="project" value="UniProtKB-KW"/>
</dbReference>
<gene>
    <name evidence="10" type="ORF">FB381_1673</name>
</gene>
<evidence type="ECO:0000256" key="5">
    <source>
        <dbReference type="ARBA" id="ARBA00022982"/>
    </source>
</evidence>
<dbReference type="OrthoDB" id="9782337at2"/>
<dbReference type="Gene3D" id="1.10.1060.10">
    <property type="entry name" value="Alpha-helical ferredoxin"/>
    <property type="match status" value="1"/>
</dbReference>
<feature type="domain" description="LUD" evidence="8">
    <location>
        <begin position="73"/>
        <end position="299"/>
    </location>
</feature>
<name>A0A543A5B9_9ACTN</name>
<dbReference type="AlphaFoldDB" id="A0A543A5B9"/>